<name>A0A942I5B9_9HYPH</name>
<feature type="compositionally biased region" description="Low complexity" evidence="1">
    <location>
        <begin position="172"/>
        <end position="184"/>
    </location>
</feature>
<keyword evidence="2" id="KW-0472">Membrane</keyword>
<feature type="compositionally biased region" description="Basic and acidic residues" evidence="1">
    <location>
        <begin position="98"/>
        <end position="114"/>
    </location>
</feature>
<evidence type="ECO:0000313" key="5">
    <source>
        <dbReference type="Proteomes" id="UP000678281"/>
    </source>
</evidence>
<keyword evidence="2" id="KW-1133">Transmembrane helix</keyword>
<organism evidence="4 5">
    <name type="scientific">Devosia litorisediminis</name>
    <dbReference type="NCBI Taxonomy" id="2829817"/>
    <lineage>
        <taxon>Bacteria</taxon>
        <taxon>Pseudomonadati</taxon>
        <taxon>Pseudomonadota</taxon>
        <taxon>Alphaproteobacteria</taxon>
        <taxon>Hyphomicrobiales</taxon>
        <taxon>Devosiaceae</taxon>
        <taxon>Devosia</taxon>
    </lineage>
</organism>
<feature type="region of interest" description="Disordered" evidence="1">
    <location>
        <begin position="562"/>
        <end position="588"/>
    </location>
</feature>
<feature type="compositionally biased region" description="Low complexity" evidence="1">
    <location>
        <begin position="562"/>
        <end position="577"/>
    </location>
</feature>
<dbReference type="EMBL" id="JAGXTP010000001">
    <property type="protein sequence ID" value="MBS3848676.1"/>
    <property type="molecule type" value="Genomic_DNA"/>
</dbReference>
<keyword evidence="2" id="KW-0812">Transmembrane</keyword>
<dbReference type="GO" id="GO:0042834">
    <property type="term" value="F:peptidoglycan binding"/>
    <property type="evidence" value="ECO:0007669"/>
    <property type="project" value="InterPro"/>
</dbReference>
<comment type="caution">
    <text evidence="4">The sequence shown here is derived from an EMBL/GenBank/DDBJ whole genome shotgun (WGS) entry which is preliminary data.</text>
</comment>
<feature type="region of interest" description="Disordered" evidence="1">
    <location>
        <begin position="17"/>
        <end position="273"/>
    </location>
</feature>
<evidence type="ECO:0000256" key="2">
    <source>
        <dbReference type="SAM" id="Phobius"/>
    </source>
</evidence>
<reference evidence="4" key="1">
    <citation type="submission" date="2021-04" db="EMBL/GenBank/DDBJ databases">
        <title>Devosia litorisediminis sp. nov., isolated from a sand dune.</title>
        <authorList>
            <person name="Park S."/>
            <person name="Yoon J.-H."/>
        </authorList>
    </citation>
    <scope>NUCLEOTIDE SEQUENCE</scope>
    <source>
        <strain evidence="4">BSSL-BM10</strain>
    </source>
</reference>
<gene>
    <name evidence="4" type="ORF">KD146_08200</name>
</gene>
<feature type="transmembrane region" description="Helical" evidence="2">
    <location>
        <begin position="401"/>
        <end position="423"/>
    </location>
</feature>
<feature type="compositionally biased region" description="Low complexity" evidence="1">
    <location>
        <begin position="228"/>
        <end position="248"/>
    </location>
</feature>
<dbReference type="InterPro" id="IPR007730">
    <property type="entry name" value="SPOR-like_dom"/>
</dbReference>
<feature type="compositionally biased region" description="Low complexity" evidence="1">
    <location>
        <begin position="123"/>
        <end position="137"/>
    </location>
</feature>
<dbReference type="RefSeq" id="WP_212658206.1">
    <property type="nucleotide sequence ID" value="NZ_JAGXTP010000001.1"/>
</dbReference>
<proteinExistence type="predicted"/>
<keyword evidence="5" id="KW-1185">Reference proteome</keyword>
<dbReference type="Pfam" id="PF05036">
    <property type="entry name" value="SPOR"/>
    <property type="match status" value="1"/>
</dbReference>
<dbReference type="AlphaFoldDB" id="A0A942I5B9"/>
<evidence type="ECO:0000259" key="3">
    <source>
        <dbReference type="Pfam" id="PF05036"/>
    </source>
</evidence>
<accession>A0A942I5B9</accession>
<sequence>MAGQSEAADDLIAELAKLMAQDAQDDRQGPVSGSPAQPAPVMPVRIPGDSDPKAAAKGPAEFLRSFSATAAEPAKPRNAASVAPDQPSSPQPVATPAEPEHVPFHFDFDFRSEDMPATGVEDAPAQPAAPEQAAPAPHTDEHDSIADLISAELAADPGPAPQPQPAEPAPAVPTAAPAPSTGPALMSASVAASLGGQSRESIGAPRTDNDRFKVPPVFGLGSSAGRTAPAANPAPVAAPAPKAEPVQAHQVLPQSAEPAVVAPPAPSADDAVGLDPIDEIESLIGRAMRVEFDLPEDDAQANPAPAPEPEAIAVAPVAAPVEPAAKPARPVPSPALRSLATPTPSVDHAQDMSAADQTIFAAAQATGAKVGWVNAPETEEFESEAYAAAPRQRAGAGISRALAGPLVAITLLLAAGFGLYWVLGLGGREEGPAPLLVADESPVKEVAPAASAEDDAGAQSIVFNEMDGVSAGADEQLVSRDQADVNEVTQVAAVPTDLSEEGLANRKVRTVKVRPDGTIVSGDDSVAGSAILPVDRPNVPAVPGAETATPELLANVEPATPTPAETAPAATVTPVEPGSTVPAVDTQGNPIAGKTAVVPRIRPPGLTLPVATQATAVQATPIAPAAEPSLSIPGATEVPALADTAPAYVQLASQRSEADARQSAQNMVTRYGPLFGGANLEVQRVDLGVKGIYYRVRVPANSIEQANMICTNVKAAGGDCFTL</sequence>
<evidence type="ECO:0000313" key="4">
    <source>
        <dbReference type="EMBL" id="MBS3848676.1"/>
    </source>
</evidence>
<evidence type="ECO:0000256" key="1">
    <source>
        <dbReference type="SAM" id="MobiDB-lite"/>
    </source>
</evidence>
<feature type="domain" description="SPOR" evidence="3">
    <location>
        <begin position="646"/>
        <end position="721"/>
    </location>
</feature>
<feature type="compositionally biased region" description="Pro residues" evidence="1">
    <location>
        <begin position="158"/>
        <end position="171"/>
    </location>
</feature>
<protein>
    <submittedName>
        <fullName evidence="4">SPOR domain-containing protein</fullName>
    </submittedName>
</protein>
<dbReference type="Proteomes" id="UP000678281">
    <property type="component" value="Unassembled WGS sequence"/>
</dbReference>